<comment type="subcellular location">
    <subcellularLocation>
        <location evidence="1">Cell membrane</location>
        <topology evidence="1">Multi-pass membrane protein</topology>
    </subcellularLocation>
</comment>
<keyword evidence="3" id="KW-0812">Transmembrane</keyword>
<dbReference type="PANTHER" id="PTHR37937:SF1">
    <property type="entry name" value="CONJUGATIVE TRANSFER: DNA TRANSPORT"/>
    <property type="match status" value="1"/>
</dbReference>
<dbReference type="InterPro" id="IPR032689">
    <property type="entry name" value="TraG-D_C"/>
</dbReference>
<dbReference type="Gene3D" id="3.40.50.300">
    <property type="entry name" value="P-loop containing nucleotide triphosphate hydrolases"/>
    <property type="match status" value="1"/>
</dbReference>
<keyword evidence="5" id="KW-0472">Membrane</keyword>
<feature type="domain" description="TraD/TraG TraM recognition site" evidence="6">
    <location>
        <begin position="123"/>
        <end position="240"/>
    </location>
</feature>
<dbReference type="CDD" id="cd01127">
    <property type="entry name" value="TrwB_TraG_TraD_VirD4"/>
    <property type="match status" value="1"/>
</dbReference>
<reference evidence="7" key="1">
    <citation type="submission" date="2019-08" db="EMBL/GenBank/DDBJ databases">
        <authorList>
            <person name="Kucharzyk K."/>
            <person name="Murdoch R.W."/>
            <person name="Higgins S."/>
            <person name="Loffler F."/>
        </authorList>
    </citation>
    <scope>NUCLEOTIDE SEQUENCE</scope>
</reference>
<dbReference type="InterPro" id="IPR027417">
    <property type="entry name" value="P-loop_NTPase"/>
</dbReference>
<dbReference type="InterPro" id="IPR051539">
    <property type="entry name" value="T4SS-coupling_protein"/>
</dbReference>
<dbReference type="PANTHER" id="PTHR37937">
    <property type="entry name" value="CONJUGATIVE TRANSFER: DNA TRANSPORT"/>
    <property type="match status" value="1"/>
</dbReference>
<dbReference type="EMBL" id="VSSQ01011970">
    <property type="protein sequence ID" value="MPM48141.1"/>
    <property type="molecule type" value="Genomic_DNA"/>
</dbReference>
<evidence type="ECO:0000313" key="7">
    <source>
        <dbReference type="EMBL" id="MPM48141.1"/>
    </source>
</evidence>
<dbReference type="NCBIfam" id="NF045973">
    <property type="entry name" value="conju_CD1115"/>
    <property type="match status" value="1"/>
</dbReference>
<keyword evidence="2" id="KW-1003">Cell membrane</keyword>
<keyword evidence="4" id="KW-1133">Transmembrane helix</keyword>
<proteinExistence type="predicted"/>
<gene>
    <name evidence="7" type="ORF">SDC9_94864</name>
</gene>
<evidence type="ECO:0000259" key="6">
    <source>
        <dbReference type="Pfam" id="PF12696"/>
    </source>
</evidence>
<evidence type="ECO:0000256" key="4">
    <source>
        <dbReference type="ARBA" id="ARBA00022989"/>
    </source>
</evidence>
<protein>
    <recommendedName>
        <fullName evidence="6">TraD/TraG TraM recognition site domain-containing protein</fullName>
    </recommendedName>
</protein>
<dbReference type="GO" id="GO:0005886">
    <property type="term" value="C:plasma membrane"/>
    <property type="evidence" value="ECO:0007669"/>
    <property type="project" value="UniProtKB-SubCell"/>
</dbReference>
<dbReference type="SUPFAM" id="SSF52540">
    <property type="entry name" value="P-loop containing nucleoside triphosphate hydrolases"/>
    <property type="match status" value="1"/>
</dbReference>
<evidence type="ECO:0000256" key="3">
    <source>
        <dbReference type="ARBA" id="ARBA00022692"/>
    </source>
</evidence>
<sequence>MREDDESYQSPVDLLFEQLAQEKPNHFASRQYKKIQHSAAKTMKSILITCGSRLAPFDVEEIRQLMVYDEMALDKMGDRKTALFCIVSDTDPTFSFIAAMLYSQLFNTLCDKALSYGGRLPVHVTCLLDEFANQKIPNFERLISVIRSRNISAHILVQTQSQLRAVYKDHAETIIGCCSSILFLGGKEPSTLKSISESLGKETIDTYSESDTRGQQRSHGLNYQKLGKPLMTSDELAIMPGSRCILQLQGVHPFYSRKYDITKHPMYSLLADADEGNRFEVGRYIN</sequence>
<evidence type="ECO:0000256" key="2">
    <source>
        <dbReference type="ARBA" id="ARBA00022475"/>
    </source>
</evidence>
<accession>A0A645A771</accession>
<dbReference type="AlphaFoldDB" id="A0A645A771"/>
<dbReference type="Pfam" id="PF12696">
    <property type="entry name" value="TraG-D_C"/>
    <property type="match status" value="1"/>
</dbReference>
<evidence type="ECO:0000256" key="1">
    <source>
        <dbReference type="ARBA" id="ARBA00004651"/>
    </source>
</evidence>
<organism evidence="7">
    <name type="scientific">bioreactor metagenome</name>
    <dbReference type="NCBI Taxonomy" id="1076179"/>
    <lineage>
        <taxon>unclassified sequences</taxon>
        <taxon>metagenomes</taxon>
        <taxon>ecological metagenomes</taxon>
    </lineage>
</organism>
<comment type="caution">
    <text evidence="7">The sequence shown here is derived from an EMBL/GenBank/DDBJ whole genome shotgun (WGS) entry which is preliminary data.</text>
</comment>
<evidence type="ECO:0000256" key="5">
    <source>
        <dbReference type="ARBA" id="ARBA00023136"/>
    </source>
</evidence>
<name>A0A645A771_9ZZZZ</name>